<evidence type="ECO:0000313" key="1">
    <source>
        <dbReference type="EMBL" id="KAJ1373866.1"/>
    </source>
</evidence>
<dbReference type="InterPro" id="IPR036477">
    <property type="entry name" value="Formyl_transf_N_sf"/>
</dbReference>
<proteinExistence type="predicted"/>
<accession>A0AAD5WL65</accession>
<name>A0AAD5WL65_PARTN</name>
<gene>
    <name evidence="1" type="primary">ALDH1L1_2</name>
    <name evidence="1" type="ORF">KIN20_036395</name>
</gene>
<dbReference type="Gene3D" id="3.40.50.12230">
    <property type="match status" value="1"/>
</dbReference>
<comment type="caution">
    <text evidence="1">The sequence shown here is derived from an EMBL/GenBank/DDBJ whole genome shotgun (WGS) entry which is preliminary data.</text>
</comment>
<dbReference type="AlphaFoldDB" id="A0AAD5WL65"/>
<dbReference type="Proteomes" id="UP001196413">
    <property type="component" value="Unassembled WGS sequence"/>
</dbReference>
<organism evidence="1 2">
    <name type="scientific">Parelaphostrongylus tenuis</name>
    <name type="common">Meningeal worm</name>
    <dbReference type="NCBI Taxonomy" id="148309"/>
    <lineage>
        <taxon>Eukaryota</taxon>
        <taxon>Metazoa</taxon>
        <taxon>Ecdysozoa</taxon>
        <taxon>Nematoda</taxon>
        <taxon>Chromadorea</taxon>
        <taxon>Rhabditida</taxon>
        <taxon>Rhabditina</taxon>
        <taxon>Rhabditomorpha</taxon>
        <taxon>Strongyloidea</taxon>
        <taxon>Metastrongylidae</taxon>
        <taxon>Parelaphostrongylus</taxon>
    </lineage>
</organism>
<reference evidence="1" key="1">
    <citation type="submission" date="2021-06" db="EMBL/GenBank/DDBJ databases">
        <title>Parelaphostrongylus tenuis whole genome reference sequence.</title>
        <authorList>
            <person name="Garwood T.J."/>
            <person name="Larsen P.A."/>
            <person name="Fountain-Jones N.M."/>
            <person name="Garbe J.R."/>
            <person name="Macchietto M.G."/>
            <person name="Kania S.A."/>
            <person name="Gerhold R.W."/>
            <person name="Richards J.E."/>
            <person name="Wolf T.M."/>
        </authorList>
    </citation>
    <scope>NUCLEOTIDE SEQUENCE</scope>
    <source>
        <strain evidence="1">MNPRO001-30</strain>
        <tissue evidence="1">Meninges</tissue>
    </source>
</reference>
<protein>
    <submittedName>
        <fullName evidence="1">Cytosolic 10-formyltetrahydrofolate dehydrogenase</fullName>
    </submittedName>
</protein>
<evidence type="ECO:0000313" key="2">
    <source>
        <dbReference type="Proteomes" id="UP001196413"/>
    </source>
</evidence>
<sequence length="71" mass="8025">MKIAVIGQSAFGVDVYKALRKNGHEIVVVFTIPDKNGREDLLGGCANYGNGIMYIIIFLNSRQYGWTWRMD</sequence>
<dbReference type="EMBL" id="JAHQIW010007361">
    <property type="protein sequence ID" value="KAJ1373866.1"/>
    <property type="molecule type" value="Genomic_DNA"/>
</dbReference>
<dbReference type="SUPFAM" id="SSF53328">
    <property type="entry name" value="Formyltransferase"/>
    <property type="match status" value="1"/>
</dbReference>
<keyword evidence="2" id="KW-1185">Reference proteome</keyword>